<accession>A0A2H4PEX8</accession>
<keyword evidence="1" id="KW-0175">Coiled coil</keyword>
<keyword evidence="2" id="KW-0472">Membrane</keyword>
<feature type="transmembrane region" description="Helical" evidence="2">
    <location>
        <begin position="20"/>
        <end position="38"/>
    </location>
</feature>
<dbReference type="Proteomes" id="UP000240944">
    <property type="component" value="Segment"/>
</dbReference>
<gene>
    <name evidence="3" type="ORF">SEA_BENTHERDUNTHAT_21</name>
</gene>
<evidence type="ECO:0000256" key="1">
    <source>
        <dbReference type="SAM" id="Coils"/>
    </source>
</evidence>
<dbReference type="InterPro" id="IPR021226">
    <property type="entry name" value="Phage_gene29"/>
</dbReference>
<keyword evidence="4" id="KW-1185">Reference proteome</keyword>
<evidence type="ECO:0000256" key="2">
    <source>
        <dbReference type="SAM" id="Phobius"/>
    </source>
</evidence>
<organism evidence="3 4">
    <name type="scientific">Gordonia phage BENtherdunthat</name>
    <dbReference type="NCBI Taxonomy" id="2047830"/>
    <lineage>
        <taxon>Viruses</taxon>
        <taxon>Duplodnaviria</taxon>
        <taxon>Heunggongvirae</taxon>
        <taxon>Uroviricota</taxon>
        <taxon>Caudoviricetes</taxon>
        <taxon>Langleyhallvirinae</taxon>
        <taxon>Getalongvirus</taxon>
        <taxon>Getalongvirus bentherdunthat</taxon>
    </lineage>
</organism>
<reference evidence="4" key="1">
    <citation type="submission" date="2017-10" db="EMBL/GenBank/DDBJ databases">
        <authorList>
            <person name="Banno H."/>
            <person name="Chua N.-H."/>
        </authorList>
    </citation>
    <scope>NUCLEOTIDE SEQUENCE [LARGE SCALE GENOMIC DNA]</scope>
</reference>
<dbReference type="Pfam" id="PF10910">
    <property type="entry name" value="Phage_gene29"/>
    <property type="match status" value="1"/>
</dbReference>
<keyword evidence="2" id="KW-1133">Transmembrane helix</keyword>
<evidence type="ECO:0000313" key="3">
    <source>
        <dbReference type="EMBL" id="ATW60791.1"/>
    </source>
</evidence>
<feature type="coiled-coil region" evidence="1">
    <location>
        <begin position="96"/>
        <end position="130"/>
    </location>
</feature>
<keyword evidence="2" id="KW-0812">Transmembrane</keyword>
<sequence>MTFKQWADMSDEEREAEAQAVSALFIGLPGVVGAPLILGPEYWLDVARHLVEGGVRLVADSIKHYEAGESLDAQKAAGKWIYDCHEPDETYEQRIARLADEEHQAYMARLEELKARHADKQDRVAQAEAVAFAAEVKLRTDAGTLAGSPHADVDLKDIRT</sequence>
<proteinExistence type="predicted"/>
<name>A0A2H4PEX8_9CAUD</name>
<evidence type="ECO:0000313" key="4">
    <source>
        <dbReference type="Proteomes" id="UP000240944"/>
    </source>
</evidence>
<dbReference type="EMBL" id="MG099939">
    <property type="protein sequence ID" value="ATW60791.1"/>
    <property type="molecule type" value="Genomic_DNA"/>
</dbReference>
<protein>
    <submittedName>
        <fullName evidence="3">Uncharacterized protein</fullName>
    </submittedName>
</protein>